<feature type="region of interest" description="Disordered" evidence="1">
    <location>
        <begin position="163"/>
        <end position="207"/>
    </location>
</feature>
<evidence type="ECO:0000256" key="1">
    <source>
        <dbReference type="SAM" id="MobiDB-lite"/>
    </source>
</evidence>
<protein>
    <recommendedName>
        <fullName evidence="4">Leucine rich repeat protein</fullName>
    </recommendedName>
</protein>
<dbReference type="InterPro" id="IPR001611">
    <property type="entry name" value="Leu-rich_rpt"/>
</dbReference>
<dbReference type="InterPro" id="IPR032675">
    <property type="entry name" value="LRR_dom_sf"/>
</dbReference>
<evidence type="ECO:0000313" key="2">
    <source>
        <dbReference type="EMBL" id="KAE8162195.1"/>
    </source>
</evidence>
<dbReference type="OrthoDB" id="9876299at2759"/>
<dbReference type="Gene3D" id="3.80.10.10">
    <property type="entry name" value="Ribonuclease Inhibitor"/>
    <property type="match status" value="1"/>
</dbReference>
<organism evidence="2 3">
    <name type="scientific">Aspergillus tamarii</name>
    <dbReference type="NCBI Taxonomy" id="41984"/>
    <lineage>
        <taxon>Eukaryota</taxon>
        <taxon>Fungi</taxon>
        <taxon>Dikarya</taxon>
        <taxon>Ascomycota</taxon>
        <taxon>Pezizomycotina</taxon>
        <taxon>Eurotiomycetes</taxon>
        <taxon>Eurotiomycetidae</taxon>
        <taxon>Eurotiales</taxon>
        <taxon>Aspergillaceae</taxon>
        <taxon>Aspergillus</taxon>
        <taxon>Aspergillus subgen. Circumdati</taxon>
    </lineage>
</organism>
<dbReference type="EMBL" id="ML738632">
    <property type="protein sequence ID" value="KAE8162195.1"/>
    <property type="molecule type" value="Genomic_DNA"/>
</dbReference>
<evidence type="ECO:0008006" key="4">
    <source>
        <dbReference type="Google" id="ProtNLM"/>
    </source>
</evidence>
<feature type="region of interest" description="Disordered" evidence="1">
    <location>
        <begin position="400"/>
        <end position="421"/>
    </location>
</feature>
<proteinExistence type="predicted"/>
<dbReference type="AlphaFoldDB" id="A0A5N6UU80"/>
<feature type="region of interest" description="Disordered" evidence="1">
    <location>
        <begin position="503"/>
        <end position="530"/>
    </location>
</feature>
<reference evidence="2 3" key="1">
    <citation type="submission" date="2019-04" db="EMBL/GenBank/DDBJ databases">
        <title>Friends and foes A comparative genomics study of 23 Aspergillus species from section Flavi.</title>
        <authorList>
            <consortium name="DOE Joint Genome Institute"/>
            <person name="Kjaerbolling I."/>
            <person name="Vesth T."/>
            <person name="Frisvad J.C."/>
            <person name="Nybo J.L."/>
            <person name="Theobald S."/>
            <person name="Kildgaard S."/>
            <person name="Isbrandt T."/>
            <person name="Kuo A."/>
            <person name="Sato A."/>
            <person name="Lyhne E.K."/>
            <person name="Kogle M.E."/>
            <person name="Wiebenga A."/>
            <person name="Kun R.S."/>
            <person name="Lubbers R.J."/>
            <person name="Makela M.R."/>
            <person name="Barry K."/>
            <person name="Chovatia M."/>
            <person name="Clum A."/>
            <person name="Daum C."/>
            <person name="Haridas S."/>
            <person name="He G."/>
            <person name="LaButti K."/>
            <person name="Lipzen A."/>
            <person name="Mondo S."/>
            <person name="Riley R."/>
            <person name="Salamov A."/>
            <person name="Simmons B.A."/>
            <person name="Magnuson J.K."/>
            <person name="Henrissat B."/>
            <person name="Mortensen U.H."/>
            <person name="Larsen T.O."/>
            <person name="Devries R.P."/>
            <person name="Grigoriev I.V."/>
            <person name="Machida M."/>
            <person name="Baker S.E."/>
            <person name="Andersen M.R."/>
        </authorList>
    </citation>
    <scope>NUCLEOTIDE SEQUENCE [LARGE SCALE GENOMIC DNA]</scope>
    <source>
        <strain evidence="2 3">CBS 117626</strain>
    </source>
</reference>
<dbReference type="Proteomes" id="UP000326950">
    <property type="component" value="Unassembled WGS sequence"/>
</dbReference>
<evidence type="ECO:0000313" key="3">
    <source>
        <dbReference type="Proteomes" id="UP000326950"/>
    </source>
</evidence>
<feature type="compositionally biased region" description="Polar residues" evidence="1">
    <location>
        <begin position="503"/>
        <end position="525"/>
    </location>
</feature>
<accession>A0A5N6UU80</accession>
<gene>
    <name evidence="2" type="ORF">BDV40DRAFT_288765</name>
</gene>
<name>A0A5N6UU80_ASPTM</name>
<dbReference type="Pfam" id="PF00560">
    <property type="entry name" value="LRR_1"/>
    <property type="match status" value="1"/>
</dbReference>
<dbReference type="SUPFAM" id="SSF52047">
    <property type="entry name" value="RNI-like"/>
    <property type="match status" value="1"/>
</dbReference>
<keyword evidence="3" id="KW-1185">Reference proteome</keyword>
<sequence>MGKLNYSARKRLPDGPGFKAAARDPTLEIDIANKKLTDKDLSMFIDDLLECIREELAKVTEFHVQGNSLTLKSLPKLGEAIALNAGELRELDISNNNINISPNPEDKAMWCQFLNSFKNCYMLKKLDLGGNPLGPVGLEILARIYIKSDLHFLEDDAKAVVEPKNEERSFSEDPAVVRVTTGKENERSTKGSRPGKSPNKGKKALRQNLRAAPDELKRFACTRGLRSIAYLILSNIYMAKSGTVHLASMLSMQRTSDQLLKFLPGGKALALPETAHSKSIVWLPNDTLPQVASELLEKADAINEIKAHIDLDDGLSADDEGQGLVSTITQTNAEPNHEIDTAAQRELRNKKNTAYSRLTKRVRMEALHDEGVRGTDLWITALRMMNISRILLWQGKDSIVGSPDKGQGQLEEDNRDDPKPSAVHIEDITQQFKDLEATEHPSSPESPSSPLEIHITEPGCMGPFHPGTDSFDANFPILHPSTTESVEIPLPKNDEEQQIATARNELSASPQPARSGKGNTRTTSGPRALRKEKETWRFGFTLEIWRRIIAGAVGAEDILDLEQQTQIMRYATDWKTLKDEMGITGLEDHQQIWRILEKNNCFVYSPL</sequence>